<dbReference type="Pfam" id="PF07729">
    <property type="entry name" value="FCD"/>
    <property type="match status" value="1"/>
</dbReference>
<dbReference type="PANTHER" id="PTHR43537:SF49">
    <property type="entry name" value="TRANSCRIPTIONAL REGULATORY PROTEIN"/>
    <property type="match status" value="1"/>
</dbReference>
<dbReference type="PANTHER" id="PTHR43537">
    <property type="entry name" value="TRANSCRIPTIONAL REGULATOR, GNTR FAMILY"/>
    <property type="match status" value="1"/>
</dbReference>
<feature type="domain" description="HTH gntR-type" evidence="4">
    <location>
        <begin position="14"/>
        <end position="81"/>
    </location>
</feature>
<sequence>MTMSREEKRSDPATRLQEDLADRIVALARADGVTPGQRLYEQPLAQRLGVSRSPVRAALDALAARGIVIRRPQRGVELVALPEAAATNGADAAAGEDLLVLIARDRDRSLLEDTVSETELMQRYGVARPVVRATLDRLADLDMVQRKPGYGWRFLTSWSAEIRRDSYRYRMIVEPAAILEPEFRLAPEWAAEMRRQHQRILAAPWEETSSLAFFEINAAFHEGIAEASGNRFLLEAIRRQNRMRRFSVYNWKHGIERVHDNHVEHMGILDSLEDGDVQLAALLMRRHLERASRLKPSFAHD</sequence>
<keyword evidence="2 5" id="KW-0238">DNA-binding</keyword>
<evidence type="ECO:0000313" key="6">
    <source>
        <dbReference type="Proteomes" id="UP001262410"/>
    </source>
</evidence>
<dbReference type="SMART" id="SM00345">
    <property type="entry name" value="HTH_GNTR"/>
    <property type="match status" value="2"/>
</dbReference>
<dbReference type="InterPro" id="IPR008920">
    <property type="entry name" value="TF_FadR/GntR_C"/>
</dbReference>
<keyword evidence="6" id="KW-1185">Reference proteome</keyword>
<dbReference type="InterPro" id="IPR036388">
    <property type="entry name" value="WH-like_DNA-bd_sf"/>
</dbReference>
<dbReference type="Gene3D" id="1.10.10.10">
    <property type="entry name" value="Winged helix-like DNA-binding domain superfamily/Winged helix DNA-binding domain"/>
    <property type="match status" value="2"/>
</dbReference>
<dbReference type="GO" id="GO:0003677">
    <property type="term" value="F:DNA binding"/>
    <property type="evidence" value="ECO:0007669"/>
    <property type="project" value="UniProtKB-KW"/>
</dbReference>
<dbReference type="EMBL" id="JAVDPW010000011">
    <property type="protein sequence ID" value="MDR6293249.1"/>
    <property type="molecule type" value="Genomic_DNA"/>
</dbReference>
<evidence type="ECO:0000256" key="2">
    <source>
        <dbReference type="ARBA" id="ARBA00023125"/>
    </source>
</evidence>
<gene>
    <name evidence="5" type="ORF">E9232_005799</name>
</gene>
<accession>A0ABU1JZ12</accession>
<evidence type="ECO:0000256" key="3">
    <source>
        <dbReference type="ARBA" id="ARBA00023163"/>
    </source>
</evidence>
<dbReference type="SUPFAM" id="SSF46785">
    <property type="entry name" value="Winged helix' DNA-binding domain"/>
    <property type="match status" value="2"/>
</dbReference>
<dbReference type="PRINTS" id="PR00035">
    <property type="entry name" value="HTHGNTR"/>
</dbReference>
<proteinExistence type="predicted"/>
<dbReference type="SMART" id="SM00895">
    <property type="entry name" value="FCD"/>
    <property type="match status" value="1"/>
</dbReference>
<comment type="caution">
    <text evidence="5">The sequence shown here is derived from an EMBL/GenBank/DDBJ whole genome shotgun (WGS) entry which is preliminary data.</text>
</comment>
<dbReference type="Gene3D" id="1.20.120.530">
    <property type="entry name" value="GntR ligand-binding domain-like"/>
    <property type="match status" value="1"/>
</dbReference>
<evidence type="ECO:0000256" key="1">
    <source>
        <dbReference type="ARBA" id="ARBA00023015"/>
    </source>
</evidence>
<name>A0ABU1JZ12_9PROT</name>
<evidence type="ECO:0000259" key="4">
    <source>
        <dbReference type="PROSITE" id="PS50949"/>
    </source>
</evidence>
<dbReference type="PROSITE" id="PS50949">
    <property type="entry name" value="HTH_GNTR"/>
    <property type="match status" value="1"/>
</dbReference>
<evidence type="ECO:0000313" key="5">
    <source>
        <dbReference type="EMBL" id="MDR6293249.1"/>
    </source>
</evidence>
<dbReference type="InterPro" id="IPR011711">
    <property type="entry name" value="GntR_C"/>
</dbReference>
<keyword evidence="1" id="KW-0805">Transcription regulation</keyword>
<dbReference type="InterPro" id="IPR000524">
    <property type="entry name" value="Tscrpt_reg_HTH_GntR"/>
</dbReference>
<keyword evidence="3" id="KW-0804">Transcription</keyword>
<dbReference type="InterPro" id="IPR036390">
    <property type="entry name" value="WH_DNA-bd_sf"/>
</dbReference>
<protein>
    <submittedName>
        <fullName evidence="5">DNA-binding GntR family transcriptional regulator</fullName>
    </submittedName>
</protein>
<dbReference type="Proteomes" id="UP001262410">
    <property type="component" value="Unassembled WGS sequence"/>
</dbReference>
<organism evidence="5 6">
    <name type="scientific">Inquilinus ginsengisoli</name>
    <dbReference type="NCBI Taxonomy" id="363840"/>
    <lineage>
        <taxon>Bacteria</taxon>
        <taxon>Pseudomonadati</taxon>
        <taxon>Pseudomonadota</taxon>
        <taxon>Alphaproteobacteria</taxon>
        <taxon>Rhodospirillales</taxon>
        <taxon>Rhodospirillaceae</taxon>
        <taxon>Inquilinus</taxon>
    </lineage>
</organism>
<dbReference type="RefSeq" id="WP_309800054.1">
    <property type="nucleotide sequence ID" value="NZ_JAVDPW010000011.1"/>
</dbReference>
<dbReference type="SUPFAM" id="SSF48008">
    <property type="entry name" value="GntR ligand-binding domain-like"/>
    <property type="match status" value="1"/>
</dbReference>
<dbReference type="Pfam" id="PF00392">
    <property type="entry name" value="GntR"/>
    <property type="match status" value="2"/>
</dbReference>
<reference evidence="5 6" key="1">
    <citation type="submission" date="2023-07" db="EMBL/GenBank/DDBJ databases">
        <title>Sorghum-associated microbial communities from plants grown in Nebraska, USA.</title>
        <authorList>
            <person name="Schachtman D."/>
        </authorList>
    </citation>
    <scope>NUCLEOTIDE SEQUENCE [LARGE SCALE GENOMIC DNA]</scope>
    <source>
        <strain evidence="5 6">584</strain>
    </source>
</reference>